<name>A0AAD9IEZ8_9PEZI</name>
<dbReference type="InterPro" id="IPR019801">
    <property type="entry name" value="Glyco_hydro_35_CS"/>
</dbReference>
<feature type="compositionally biased region" description="Basic and acidic residues" evidence="17">
    <location>
        <begin position="16"/>
        <end position="34"/>
    </location>
</feature>
<evidence type="ECO:0000313" key="21">
    <source>
        <dbReference type="Proteomes" id="UP001217918"/>
    </source>
</evidence>
<evidence type="ECO:0000256" key="2">
    <source>
        <dbReference type="ARBA" id="ARBA00002490"/>
    </source>
</evidence>
<keyword evidence="9 15" id="KW-0378">Hydrolase</keyword>
<dbReference type="InterPro" id="IPR031330">
    <property type="entry name" value="Gly_Hdrlase_35_cat"/>
</dbReference>
<dbReference type="InterPro" id="IPR008979">
    <property type="entry name" value="Galactose-bd-like_sf"/>
</dbReference>
<proteinExistence type="inferred from homology"/>
<dbReference type="InterPro" id="IPR025972">
    <property type="entry name" value="BetaGal_dom3"/>
</dbReference>
<comment type="caution">
    <text evidence="20">The sequence shown here is derived from an EMBL/GenBank/DDBJ whole genome shotgun (WGS) entry which is preliminary data.</text>
</comment>
<comment type="subcellular location">
    <subcellularLocation>
        <location evidence="3">Mitochondrion inner membrane</location>
        <topology evidence="3">Single-pass membrane protein</topology>
    </subcellularLocation>
</comment>
<keyword evidence="10 18" id="KW-1133">Transmembrane helix</keyword>
<evidence type="ECO:0000256" key="7">
    <source>
        <dbReference type="ARBA" id="ARBA00022729"/>
    </source>
</evidence>
<organism evidence="20 21">
    <name type="scientific">Phyllachora maydis</name>
    <dbReference type="NCBI Taxonomy" id="1825666"/>
    <lineage>
        <taxon>Eukaryota</taxon>
        <taxon>Fungi</taxon>
        <taxon>Dikarya</taxon>
        <taxon>Ascomycota</taxon>
        <taxon>Pezizomycotina</taxon>
        <taxon>Sordariomycetes</taxon>
        <taxon>Sordariomycetidae</taxon>
        <taxon>Phyllachorales</taxon>
        <taxon>Phyllachoraceae</taxon>
        <taxon>Phyllachora</taxon>
    </lineage>
</organism>
<dbReference type="GO" id="GO:0005743">
    <property type="term" value="C:mitochondrial inner membrane"/>
    <property type="evidence" value="ECO:0007669"/>
    <property type="project" value="UniProtKB-SubCell"/>
</dbReference>
<dbReference type="SUPFAM" id="SSF49785">
    <property type="entry name" value="Galactose-binding domain-like"/>
    <property type="match status" value="2"/>
</dbReference>
<dbReference type="PROSITE" id="PS01182">
    <property type="entry name" value="GLYCOSYL_HYDROL_F35"/>
    <property type="match status" value="1"/>
</dbReference>
<comment type="similarity">
    <text evidence="5 16">Belongs to the glycosyl hydrolase 35 family.</text>
</comment>
<evidence type="ECO:0000256" key="6">
    <source>
        <dbReference type="ARBA" id="ARBA00022692"/>
    </source>
</evidence>
<evidence type="ECO:0000256" key="1">
    <source>
        <dbReference type="ARBA" id="ARBA00001412"/>
    </source>
</evidence>
<dbReference type="InterPro" id="IPR036833">
    <property type="entry name" value="BetaGal_dom3_sf"/>
</dbReference>
<evidence type="ECO:0000256" key="8">
    <source>
        <dbReference type="ARBA" id="ARBA00022792"/>
    </source>
</evidence>
<accession>A0AAD9IEZ8</accession>
<dbReference type="PRINTS" id="PR00742">
    <property type="entry name" value="GLHYDRLASE35"/>
</dbReference>
<feature type="domain" description="Beta-galactosidase" evidence="19">
    <location>
        <begin position="518"/>
        <end position="700"/>
    </location>
</feature>
<dbReference type="EMBL" id="JAQQPM010000009">
    <property type="protein sequence ID" value="KAK2075267.1"/>
    <property type="molecule type" value="Genomic_DNA"/>
</dbReference>
<keyword evidence="21" id="KW-1185">Reference proteome</keyword>
<comment type="function">
    <text evidence="2">Required for the assembly of the mitochondrial respiratory chain complex IV (CIV), also known as cytochrome c oxidase. May participate in merging the COX1 and COX2 assembly lines.</text>
</comment>
<feature type="transmembrane region" description="Helical" evidence="18">
    <location>
        <begin position="1191"/>
        <end position="1215"/>
    </location>
</feature>
<dbReference type="SMART" id="SM01029">
    <property type="entry name" value="BetaGal_dom2"/>
    <property type="match status" value="1"/>
</dbReference>
<dbReference type="InterPro" id="IPR018954">
    <property type="entry name" value="Betagal_dom2"/>
</dbReference>
<sequence>MAGDSKVGTSGVYQADDQRNMSKDQAEQATRFEEGQVNSHIATDSKDQRSIHNRLAAAEAQEEEGDSPEVAALKKDPTAPAKMHGNKPSRGAEIDAEIQAEEEEIYFVPTVSVAVGPVWLSSVKMRSLPAVGAFVSILAQACCALDLRGARPNAVVKDDAGKRALLQNIVTWDNYSLSINGERLMIYSGEYHPFRLPVPSLWIDVFHKIKALGLNTASFYVDWAQLEGKPGDFRAEGIFDYSTFFDAAKNASVYLTARPGPYINAEVSGGGFPGWLQRIKGHLRTSDADYLAATDNYAESINKIIAQGQITNGGPIILYQPENEYTGWADGFSEQPAYMQYVEDQARNAGIVVPFMSNDAGPEGHNVPGSGVGQVDIYGQDGYPLGFDCANPTVWPSGNLPTNYRQLHVKQSPTTPYSIPEFQGGSFDPWGGPGFDKCQELLSQEQVRVFYKNNYAAGVTIQSLYMIFGGTNWGNLGHPGGYTSYDYAAVIAEDRTVTREKYSELKLQAQFLKVSPGYLVATPAKSYTTGIYSTSTAVSITPVTGPNGSFYVVRHTDYSSIDTVSYTIKLPTSLGKFSVPQSGGGVLTLTRRDSKVHVTDYPVGDATLVYSTAEIFTWQKYSDRTVVVVYGGPGELHEMLVKATADTPKATGSGITLTRLNGTSSTTAVIAQWRTSSERRIIEIGNLQIYVVDRNSAYKYWVPELEGNAPLIVNGGYLVRSASASGSTLSLRADFNTTGKIEMIGVPSGLTLLTINDEAADYTVNSDGNWVADPGYTRPKVTVPSLASLEWYSVDSLPEIQPDYDDSAWTDADHTTTNNTFAQPFLTRVSLYGSDYGYHTGALLFRGHFTASGTESQLYLSTQGGTAFGASVWLNRTFVGSWPGDSATDSVNSTYKLPNLCRGCAYVLTILIDNMGLDEDWTVGSDQTKNARGILDYHFVGRTGTVLPQDVAWKVTGNLGGEDYADRFRGPLNEGGLYVERQGYHQAYPPLASFNASGSPFAGVAAPGVTYYTAKLVLELPSHAYDTPLSFVFTNDTTAPGVNYYRAWLYVNGFQFGRYVSNIGPQTSFPVPEGIFNYNGENWIGLALWATEAGGARIPALALVAKTPVLTGRDPVQLVEAPAWTKRAGAGDQRPSRNYFQLVTLPAIDAFYTEYNLCYLMAVFPSKKYASSAQANTFAARYRSAMAKHPFLLFGLPFLSVMIAGSFVLTPATAIRYERHDRKVRQMTRDEELGVGKAGRKVDIRDEYYRLAAKDLDNWEQKRVERLPGEPDGKL</sequence>
<dbReference type="Pfam" id="PF13364">
    <property type="entry name" value="BetaGal_ABD2"/>
    <property type="match status" value="2"/>
</dbReference>
<dbReference type="SUPFAM" id="SSF117100">
    <property type="entry name" value="Beta-galactosidase LacA, domain 3"/>
    <property type="match status" value="1"/>
</dbReference>
<evidence type="ECO:0000256" key="15">
    <source>
        <dbReference type="RuleBase" id="RU000675"/>
    </source>
</evidence>
<evidence type="ECO:0000256" key="4">
    <source>
        <dbReference type="ARBA" id="ARBA00008370"/>
    </source>
</evidence>
<dbReference type="EC" id="3.2.1.23" evidence="15"/>
<evidence type="ECO:0000256" key="12">
    <source>
        <dbReference type="ARBA" id="ARBA00023136"/>
    </source>
</evidence>
<dbReference type="AlphaFoldDB" id="A0AAD9IEZ8"/>
<evidence type="ECO:0000313" key="20">
    <source>
        <dbReference type="EMBL" id="KAK2075267.1"/>
    </source>
</evidence>
<dbReference type="Gene3D" id="2.102.20.10">
    <property type="entry name" value="Beta-galactosidase, domain 2"/>
    <property type="match status" value="1"/>
</dbReference>
<dbReference type="InterPro" id="IPR020164">
    <property type="entry name" value="Cyt_c_Oxase_assmbl_COX16"/>
</dbReference>
<dbReference type="Pfam" id="PF01301">
    <property type="entry name" value="Glyco_hydro_35"/>
    <property type="match status" value="1"/>
</dbReference>
<evidence type="ECO:0000259" key="19">
    <source>
        <dbReference type="SMART" id="SM01029"/>
    </source>
</evidence>
<evidence type="ECO:0000256" key="3">
    <source>
        <dbReference type="ARBA" id="ARBA00004434"/>
    </source>
</evidence>
<evidence type="ECO:0000256" key="18">
    <source>
        <dbReference type="SAM" id="Phobius"/>
    </source>
</evidence>
<evidence type="ECO:0000256" key="17">
    <source>
        <dbReference type="SAM" id="MobiDB-lite"/>
    </source>
</evidence>
<evidence type="ECO:0000256" key="13">
    <source>
        <dbReference type="ARBA" id="ARBA00023180"/>
    </source>
</evidence>
<reference evidence="20" key="1">
    <citation type="journal article" date="2023" name="Mol. Plant Microbe Interact.">
        <title>Elucidating the Obligate Nature and Biological Capacity of an Invasive Fungal Corn Pathogen.</title>
        <authorList>
            <person name="MacCready J.S."/>
            <person name="Roggenkamp E.M."/>
            <person name="Gdanetz K."/>
            <person name="Chilvers M.I."/>
        </authorList>
    </citation>
    <scope>NUCLEOTIDE SEQUENCE</scope>
    <source>
        <strain evidence="20">PM02</strain>
    </source>
</reference>
<evidence type="ECO:0000256" key="11">
    <source>
        <dbReference type="ARBA" id="ARBA00023128"/>
    </source>
</evidence>
<keyword evidence="14 15" id="KW-0326">Glycosidase</keyword>
<dbReference type="Proteomes" id="UP001217918">
    <property type="component" value="Unassembled WGS sequence"/>
</dbReference>
<keyword evidence="8" id="KW-0999">Mitochondrion inner membrane</keyword>
<evidence type="ECO:0000256" key="5">
    <source>
        <dbReference type="ARBA" id="ARBA00009809"/>
    </source>
</evidence>
<dbReference type="InterPro" id="IPR037110">
    <property type="entry name" value="Betagal_dom2_sf"/>
</dbReference>
<keyword evidence="11" id="KW-0496">Mitochondrion</keyword>
<dbReference type="PANTHER" id="PTHR23421">
    <property type="entry name" value="BETA-GALACTOSIDASE RELATED"/>
    <property type="match status" value="1"/>
</dbReference>
<evidence type="ECO:0000256" key="16">
    <source>
        <dbReference type="RuleBase" id="RU003679"/>
    </source>
</evidence>
<evidence type="ECO:0000256" key="14">
    <source>
        <dbReference type="ARBA" id="ARBA00023295"/>
    </source>
</evidence>
<evidence type="ECO:0000256" key="10">
    <source>
        <dbReference type="ARBA" id="ARBA00022989"/>
    </source>
</evidence>
<dbReference type="SUPFAM" id="SSF51445">
    <property type="entry name" value="(Trans)glycosidases"/>
    <property type="match status" value="1"/>
</dbReference>
<evidence type="ECO:0000256" key="9">
    <source>
        <dbReference type="ARBA" id="ARBA00022801"/>
    </source>
</evidence>
<dbReference type="FunFam" id="2.60.120.260:FF:000065">
    <property type="entry name" value="Beta-galactosidase A"/>
    <property type="match status" value="1"/>
</dbReference>
<keyword evidence="12 18" id="KW-0472">Membrane</keyword>
<dbReference type="InterPro" id="IPR025300">
    <property type="entry name" value="BetaGal_jelly_roll_dom"/>
</dbReference>
<dbReference type="InterPro" id="IPR017853">
    <property type="entry name" value="GH"/>
</dbReference>
<keyword evidence="7" id="KW-0732">Signal</keyword>
<dbReference type="GO" id="GO:0004565">
    <property type="term" value="F:beta-galactosidase activity"/>
    <property type="evidence" value="ECO:0007669"/>
    <property type="project" value="UniProtKB-EC"/>
</dbReference>
<comment type="similarity">
    <text evidence="4">Belongs to the COX16 family.</text>
</comment>
<dbReference type="Gene3D" id="2.60.120.260">
    <property type="entry name" value="Galactose-binding domain-like"/>
    <property type="match status" value="2"/>
</dbReference>
<dbReference type="Pfam" id="PF14138">
    <property type="entry name" value="COX16"/>
    <property type="match status" value="1"/>
</dbReference>
<dbReference type="FunFam" id="2.102.20.10:FF:000001">
    <property type="entry name" value="Beta-galactosidase A"/>
    <property type="match status" value="1"/>
</dbReference>
<feature type="region of interest" description="Disordered" evidence="17">
    <location>
        <begin position="1"/>
        <end position="92"/>
    </location>
</feature>
<keyword evidence="6 18" id="KW-0812">Transmembrane</keyword>
<gene>
    <name evidence="20" type="ORF">P8C59_009408</name>
</gene>
<dbReference type="FunFam" id="3.20.20.80:FF:000040">
    <property type="entry name" value="Beta-galactosidase A"/>
    <property type="match status" value="1"/>
</dbReference>
<dbReference type="Pfam" id="PF10435">
    <property type="entry name" value="BetaGal_dom2"/>
    <property type="match status" value="1"/>
</dbReference>
<dbReference type="Pfam" id="PF13363">
    <property type="entry name" value="BetaGal_dom3"/>
    <property type="match status" value="1"/>
</dbReference>
<keyword evidence="13" id="KW-0325">Glycoprotein</keyword>
<dbReference type="GO" id="GO:0005975">
    <property type="term" value="P:carbohydrate metabolic process"/>
    <property type="evidence" value="ECO:0007669"/>
    <property type="project" value="InterPro"/>
</dbReference>
<comment type="catalytic activity">
    <reaction evidence="1 15">
        <text>Hydrolysis of terminal non-reducing beta-D-galactose residues in beta-D-galactosides.</text>
        <dbReference type="EC" id="3.2.1.23"/>
    </reaction>
</comment>
<protein>
    <recommendedName>
        <fullName evidence="15">Beta-galactosidase</fullName>
        <ecNumber evidence="15">3.2.1.23</ecNumber>
    </recommendedName>
</protein>
<dbReference type="SUPFAM" id="SSF51011">
    <property type="entry name" value="Glycosyl hydrolase domain"/>
    <property type="match status" value="1"/>
</dbReference>
<dbReference type="Gene3D" id="3.20.20.80">
    <property type="entry name" value="Glycosidases"/>
    <property type="match status" value="1"/>
</dbReference>
<dbReference type="InterPro" id="IPR001944">
    <property type="entry name" value="Glycoside_Hdrlase_35"/>
</dbReference>